<dbReference type="RefSeq" id="YP_009272571.1">
    <property type="nucleotide sequence ID" value="NC_030794.1"/>
</dbReference>
<dbReference type="OrthoDB" id="28813at10239"/>
<organism evidence="1 2">
    <name type="scientific">Callistephus mottle virus</name>
    <dbReference type="NCBI Taxonomy" id="1886606"/>
    <lineage>
        <taxon>Viruses</taxon>
        <taxon>Riboviria</taxon>
        <taxon>Orthornavirae</taxon>
        <taxon>Pisuviricota</taxon>
        <taxon>Stelpaviricetes</taxon>
        <taxon>Patatavirales</taxon>
        <taxon>Potyviridae</taxon>
        <taxon>Potyvirus</taxon>
        <taxon>Potyvirus calistephi</taxon>
    </lineage>
</organism>
<reference evidence="1 2" key="1">
    <citation type="journal article" date="2016" name="Arch. Virol.">
        <title>Complete genome sequence of a novel potyvirus, callistephus mottle virus, identified in Callistephus chinensis.</title>
        <authorList>
            <person name="Seo E.Y."/>
            <person name="Lim S."/>
            <person name="Hammond J."/>
            <person name="Moon J.S."/>
            <person name="Lim H.S."/>
        </authorList>
    </citation>
    <scope>NUCLEOTIDE SEQUENCE [LARGE SCALE GENOMIC DNA]</scope>
    <source>
        <strain evidence="1">DJ</strain>
    </source>
</reference>
<protein>
    <submittedName>
        <fullName evidence="1">PIPO</fullName>
    </submittedName>
</protein>
<evidence type="ECO:0000313" key="2">
    <source>
        <dbReference type="Proteomes" id="UP000201319"/>
    </source>
</evidence>
<dbReference type="EMBL" id="KX013584">
    <property type="protein sequence ID" value="ANY95173.1"/>
    <property type="molecule type" value="Genomic_RNA"/>
</dbReference>
<dbReference type="GeneID" id="28544363"/>
<keyword evidence="2" id="KW-1185">Reference proteome</keyword>
<evidence type="ECO:0000313" key="1">
    <source>
        <dbReference type="EMBL" id="ANY95173.1"/>
    </source>
</evidence>
<name>A0A1B2FQR9_9POTV</name>
<sequence length="67" mass="7537" precursor="true">NLSRGFGGFVARVKLAGKIVSNLGIEKMAKTYFTATNPSRRVQFKRTLRCVAEITFQTQCSIGKRQR</sequence>
<feature type="non-terminal residue" evidence="1">
    <location>
        <position position="1"/>
    </location>
</feature>
<dbReference type="Proteomes" id="UP000201319">
    <property type="component" value="Segment"/>
</dbReference>
<dbReference type="KEGG" id="vg:28544363"/>
<accession>A0A1B2FQR9</accession>
<proteinExistence type="predicted"/>